<reference evidence="1 2" key="1">
    <citation type="submission" date="2023-07" db="EMBL/GenBank/DDBJ databases">
        <title>Genomic Encyclopedia of Type Strains, Phase IV (KMG-IV): sequencing the most valuable type-strain genomes for metagenomic binning, comparative biology and taxonomic classification.</title>
        <authorList>
            <person name="Goeker M."/>
        </authorList>
    </citation>
    <scope>NUCLEOTIDE SEQUENCE [LARGE SCALE GENOMIC DNA]</scope>
    <source>
        <strain evidence="1 2">DSM 1112</strain>
    </source>
</reference>
<dbReference type="InterPro" id="IPR001451">
    <property type="entry name" value="Hexapep"/>
</dbReference>
<gene>
    <name evidence="1" type="ORF">QO002_001062</name>
</gene>
<organism evidence="1 2">
    <name type="scientific">Pararhizobium capsulatum DSM 1112</name>
    <dbReference type="NCBI Taxonomy" id="1121113"/>
    <lineage>
        <taxon>Bacteria</taxon>
        <taxon>Pseudomonadati</taxon>
        <taxon>Pseudomonadota</taxon>
        <taxon>Alphaproteobacteria</taxon>
        <taxon>Hyphomicrobiales</taxon>
        <taxon>Rhizobiaceae</taxon>
        <taxon>Rhizobium/Agrobacterium group</taxon>
        <taxon>Pararhizobium</taxon>
    </lineage>
</organism>
<sequence>MNFLSRFLFRLRSLPRLRFLRPLAIVLDSGAENRVHALGRMMATVRIRGRGNVIEIDKSSSFKGHITVKGKYNRVVVGRNCALVGEIMVKGNNQTVTIGDETTFVSVYLLCLENKDVTIGRSCMFSRDIEIRTSDAHALIDNKKKTRLNLPASVVIGDHVWIGVGAVISKGSVIADDSVVGAKSFVNKAFSESNIVIAGTPAKIIRRGVTWNRQRRSRYTREALDAWRLPPED</sequence>
<evidence type="ECO:0000313" key="2">
    <source>
        <dbReference type="Proteomes" id="UP001230207"/>
    </source>
</evidence>
<dbReference type="Gene3D" id="2.160.10.10">
    <property type="entry name" value="Hexapeptide repeat proteins"/>
    <property type="match status" value="1"/>
</dbReference>
<dbReference type="PANTHER" id="PTHR23416">
    <property type="entry name" value="SIALIC ACID SYNTHASE-RELATED"/>
    <property type="match status" value="1"/>
</dbReference>
<keyword evidence="2" id="KW-1185">Reference proteome</keyword>
<comment type="caution">
    <text evidence="1">The sequence shown here is derived from an EMBL/GenBank/DDBJ whole genome shotgun (WGS) entry which is preliminary data.</text>
</comment>
<protein>
    <submittedName>
        <fullName evidence="1">Acetyltransferase-like isoleucine patch superfamily enzyme</fullName>
    </submittedName>
</protein>
<accession>A0ABU0BMF6</accession>
<proteinExistence type="predicted"/>
<dbReference type="Pfam" id="PF00132">
    <property type="entry name" value="Hexapep"/>
    <property type="match status" value="1"/>
</dbReference>
<dbReference type="InterPro" id="IPR011004">
    <property type="entry name" value="Trimer_LpxA-like_sf"/>
</dbReference>
<name>A0ABU0BMF6_9HYPH</name>
<dbReference type="SUPFAM" id="SSF51161">
    <property type="entry name" value="Trimeric LpxA-like enzymes"/>
    <property type="match status" value="1"/>
</dbReference>
<dbReference type="InterPro" id="IPR051159">
    <property type="entry name" value="Hexapeptide_acetyltransf"/>
</dbReference>
<dbReference type="EMBL" id="JAUSVF010000001">
    <property type="protein sequence ID" value="MDQ0318924.1"/>
    <property type="molecule type" value="Genomic_DNA"/>
</dbReference>
<evidence type="ECO:0000313" key="1">
    <source>
        <dbReference type="EMBL" id="MDQ0318924.1"/>
    </source>
</evidence>
<dbReference type="Proteomes" id="UP001230207">
    <property type="component" value="Unassembled WGS sequence"/>
</dbReference>
<dbReference type="CDD" id="cd04647">
    <property type="entry name" value="LbH_MAT_like"/>
    <property type="match status" value="1"/>
</dbReference>